<dbReference type="PANTHER" id="PTHR13085">
    <property type="entry name" value="MICROSOMAL SIGNAL PEPTIDASE 25 KDA SUBUNIT"/>
    <property type="match status" value="1"/>
</dbReference>
<evidence type="ECO:0000256" key="8">
    <source>
        <dbReference type="ARBA" id="ARBA00045608"/>
    </source>
</evidence>
<feature type="compositionally biased region" description="Basic and acidic residues" evidence="9">
    <location>
        <begin position="12"/>
        <end position="23"/>
    </location>
</feature>
<keyword evidence="4 10" id="KW-0812">Transmembrane</keyword>
<evidence type="ECO:0000256" key="1">
    <source>
        <dbReference type="ARBA" id="ARBA00004477"/>
    </source>
</evidence>
<dbReference type="GO" id="GO:0006465">
    <property type="term" value="P:signal peptide processing"/>
    <property type="evidence" value="ECO:0007669"/>
    <property type="project" value="InterPro"/>
</dbReference>
<evidence type="ECO:0000256" key="9">
    <source>
        <dbReference type="SAM" id="MobiDB-lite"/>
    </source>
</evidence>
<comment type="subcellular location">
    <subcellularLocation>
        <location evidence="1">Endoplasmic reticulum membrane</location>
        <topology evidence="1">Multi-pass membrane protein</topology>
    </subcellularLocation>
</comment>
<reference evidence="11" key="1">
    <citation type="submission" date="2021-06" db="EMBL/GenBank/DDBJ databases">
        <authorList>
            <person name="Kallberg Y."/>
            <person name="Tangrot J."/>
            <person name="Rosling A."/>
        </authorList>
    </citation>
    <scope>NUCLEOTIDE SEQUENCE</scope>
    <source>
        <strain evidence="11">IA702</strain>
    </source>
</reference>
<proteinExistence type="inferred from homology"/>
<evidence type="ECO:0000256" key="6">
    <source>
        <dbReference type="ARBA" id="ARBA00022989"/>
    </source>
</evidence>
<evidence type="ECO:0000256" key="4">
    <source>
        <dbReference type="ARBA" id="ARBA00022692"/>
    </source>
</evidence>
<dbReference type="GO" id="GO:0005787">
    <property type="term" value="C:signal peptidase complex"/>
    <property type="evidence" value="ECO:0007669"/>
    <property type="project" value="InterPro"/>
</dbReference>
<accession>A0A9N9D2T1</accession>
<dbReference type="GO" id="GO:0045047">
    <property type="term" value="P:protein targeting to ER"/>
    <property type="evidence" value="ECO:0007669"/>
    <property type="project" value="TreeGrafter"/>
</dbReference>
<feature type="compositionally biased region" description="Polar residues" evidence="9">
    <location>
        <begin position="1"/>
        <end position="11"/>
    </location>
</feature>
<feature type="transmembrane region" description="Helical" evidence="10">
    <location>
        <begin position="69"/>
        <end position="88"/>
    </location>
</feature>
<evidence type="ECO:0000313" key="11">
    <source>
        <dbReference type="EMBL" id="CAG8620326.1"/>
    </source>
</evidence>
<keyword evidence="12" id="KW-1185">Reference proteome</keyword>
<evidence type="ECO:0000313" key="12">
    <source>
        <dbReference type="Proteomes" id="UP000789572"/>
    </source>
</evidence>
<dbReference type="EMBL" id="CAJVPJ010002399">
    <property type="protein sequence ID" value="CAG8620326.1"/>
    <property type="molecule type" value="Genomic_DNA"/>
</dbReference>
<feature type="region of interest" description="Disordered" evidence="9">
    <location>
        <begin position="1"/>
        <end position="26"/>
    </location>
</feature>
<keyword evidence="6 10" id="KW-1133">Transmembrane helix</keyword>
<comment type="function">
    <text evidence="8">Component of the signal peptidase complex (SPC) which catalyzes the cleavage of N-terminal signal sequences from nascent proteins as they are translocated into the lumen of the endoplasmic reticulum. Enhances the enzymatic activity of SPC and facilitates the interactions between different components of the translocation site.</text>
</comment>
<dbReference type="AlphaFoldDB" id="A0A9N9D2T1"/>
<keyword evidence="7 10" id="KW-0472">Membrane</keyword>
<protein>
    <recommendedName>
        <fullName evidence="3">Signal peptidase complex subunit 2</fullName>
    </recommendedName>
</protein>
<sequence length="224" mass="25585">MSSSTRLQDQPTPKDEKNENDKKDEEEEVICVEKWNQSDLKNACDDYIQKYLTKKANYRQYHTHTDVKLVLGYLSCVFALGGGGYTYYIPFEESKQLTLICVVAYPFCEEGWLLALHALLIERDIIFIGVPSQGEKTHKLTIHTQTKKYSDIYYITFESSTNTTRSTQSSAAVTAQFVGNAKYTIEKSFGAWFDENGVLDIEKFGECIEEGLKIVRSGEKPHEE</sequence>
<evidence type="ECO:0000256" key="3">
    <source>
        <dbReference type="ARBA" id="ARBA00017057"/>
    </source>
</evidence>
<name>A0A9N9D2T1_9GLOM</name>
<dbReference type="Pfam" id="PF06703">
    <property type="entry name" value="SPC25"/>
    <property type="match status" value="1"/>
</dbReference>
<keyword evidence="5" id="KW-0256">Endoplasmic reticulum</keyword>
<dbReference type="OrthoDB" id="29558at2759"/>
<dbReference type="InterPro" id="IPR009582">
    <property type="entry name" value="Spc2/SPCS2"/>
</dbReference>
<evidence type="ECO:0000256" key="10">
    <source>
        <dbReference type="SAM" id="Phobius"/>
    </source>
</evidence>
<evidence type="ECO:0000256" key="2">
    <source>
        <dbReference type="ARBA" id="ARBA00007324"/>
    </source>
</evidence>
<comment type="similarity">
    <text evidence="2">Belongs to the SPCS2 family.</text>
</comment>
<comment type="caution">
    <text evidence="11">The sequence shown here is derived from an EMBL/GenBank/DDBJ whole genome shotgun (WGS) entry which is preliminary data.</text>
</comment>
<dbReference type="Proteomes" id="UP000789572">
    <property type="component" value="Unassembled WGS sequence"/>
</dbReference>
<evidence type="ECO:0000256" key="7">
    <source>
        <dbReference type="ARBA" id="ARBA00023136"/>
    </source>
</evidence>
<organism evidence="11 12">
    <name type="scientific">Paraglomus occultum</name>
    <dbReference type="NCBI Taxonomy" id="144539"/>
    <lineage>
        <taxon>Eukaryota</taxon>
        <taxon>Fungi</taxon>
        <taxon>Fungi incertae sedis</taxon>
        <taxon>Mucoromycota</taxon>
        <taxon>Glomeromycotina</taxon>
        <taxon>Glomeromycetes</taxon>
        <taxon>Paraglomerales</taxon>
        <taxon>Paraglomeraceae</taxon>
        <taxon>Paraglomus</taxon>
    </lineage>
</organism>
<gene>
    <name evidence="11" type="ORF">POCULU_LOCUS8385</name>
</gene>
<dbReference type="PANTHER" id="PTHR13085:SF0">
    <property type="entry name" value="SIGNAL PEPTIDASE COMPLEX SUBUNIT 2"/>
    <property type="match status" value="1"/>
</dbReference>
<evidence type="ECO:0000256" key="5">
    <source>
        <dbReference type="ARBA" id="ARBA00022824"/>
    </source>
</evidence>